<dbReference type="InterPro" id="IPR051012">
    <property type="entry name" value="CellSynth/LPSAsmb/PSIAsmb"/>
</dbReference>
<comment type="caution">
    <text evidence="4">The sequence shown here is derived from an EMBL/GenBank/DDBJ whole genome shotgun (WGS) entry which is preliminary data.</text>
</comment>
<evidence type="ECO:0000313" key="5">
    <source>
        <dbReference type="Proteomes" id="UP001149140"/>
    </source>
</evidence>
<dbReference type="GO" id="GO:0042802">
    <property type="term" value="F:identical protein binding"/>
    <property type="evidence" value="ECO:0007669"/>
    <property type="project" value="InterPro"/>
</dbReference>
<protein>
    <submittedName>
        <fullName evidence="4">Tetratricopeptide repeat protein</fullName>
    </submittedName>
</protein>
<dbReference type="RefSeq" id="WP_270042827.1">
    <property type="nucleotide sequence ID" value="NZ_JAPDOD010000026.1"/>
</dbReference>
<keyword evidence="5" id="KW-1185">Reference proteome</keyword>
<evidence type="ECO:0000256" key="3">
    <source>
        <dbReference type="PROSITE-ProRule" id="PRU00339"/>
    </source>
</evidence>
<organism evidence="4 5">
    <name type="scientific">Solirubrobacter ginsenosidimutans</name>
    <dbReference type="NCBI Taxonomy" id="490573"/>
    <lineage>
        <taxon>Bacteria</taxon>
        <taxon>Bacillati</taxon>
        <taxon>Actinomycetota</taxon>
        <taxon>Thermoleophilia</taxon>
        <taxon>Solirubrobacterales</taxon>
        <taxon>Solirubrobacteraceae</taxon>
        <taxon>Solirubrobacter</taxon>
    </lineage>
</organism>
<gene>
    <name evidence="4" type="ORF">OM076_25130</name>
</gene>
<feature type="repeat" description="TPR" evidence="3">
    <location>
        <begin position="38"/>
        <end position="71"/>
    </location>
</feature>
<keyword evidence="2 3" id="KW-0802">TPR repeat</keyword>
<feature type="repeat" description="TPR" evidence="3">
    <location>
        <begin position="4"/>
        <end position="37"/>
    </location>
</feature>
<dbReference type="SMART" id="SM00028">
    <property type="entry name" value="TPR"/>
    <property type="match status" value="3"/>
</dbReference>
<dbReference type="EMBL" id="JAPDOD010000026">
    <property type="protein sequence ID" value="MDA0163582.1"/>
    <property type="molecule type" value="Genomic_DNA"/>
</dbReference>
<dbReference type="InterPro" id="IPR011990">
    <property type="entry name" value="TPR-like_helical_dom_sf"/>
</dbReference>
<dbReference type="PROSITE" id="PS50005">
    <property type="entry name" value="TPR"/>
    <property type="match status" value="2"/>
</dbReference>
<evidence type="ECO:0000313" key="4">
    <source>
        <dbReference type="EMBL" id="MDA0163582.1"/>
    </source>
</evidence>
<dbReference type="Pfam" id="PF07721">
    <property type="entry name" value="TPR_4"/>
    <property type="match status" value="1"/>
</dbReference>
<name>A0A9X3MYP1_9ACTN</name>
<evidence type="ECO:0000256" key="1">
    <source>
        <dbReference type="ARBA" id="ARBA00022737"/>
    </source>
</evidence>
<dbReference type="PANTHER" id="PTHR45586">
    <property type="entry name" value="TPR REPEAT-CONTAINING PROTEIN PA4667"/>
    <property type="match status" value="1"/>
</dbReference>
<accession>A0A9X3MYP1</accession>
<dbReference type="InterPro" id="IPR019734">
    <property type="entry name" value="TPR_rpt"/>
</dbReference>
<dbReference type="AlphaFoldDB" id="A0A9X3MYP1"/>
<dbReference type="PANTHER" id="PTHR45586:SF14">
    <property type="entry name" value="TETRATRICOPEPTIDE TPR_2 REPEAT PROTEIN"/>
    <property type="match status" value="1"/>
</dbReference>
<sequence length="119" mass="13654">MDDVYDLYQRGMALLEDGHYHQAIIPLAKARDLEPDKTSIREGLGRAYFRTGRFEEARAEFEAVVDSAPTNDYALFCLGRALMQLGRTAEARKPLTLAANMNPKRRDYRIYRDRARKAA</sequence>
<reference evidence="4" key="1">
    <citation type="submission" date="2022-10" db="EMBL/GenBank/DDBJ databases">
        <title>The WGS of Solirubrobacter ginsenosidimutans DSM 21036.</title>
        <authorList>
            <person name="Jiang Z."/>
        </authorList>
    </citation>
    <scope>NUCLEOTIDE SEQUENCE</scope>
    <source>
        <strain evidence="4">DSM 21036</strain>
    </source>
</reference>
<dbReference type="Proteomes" id="UP001149140">
    <property type="component" value="Unassembled WGS sequence"/>
</dbReference>
<proteinExistence type="predicted"/>
<dbReference type="Gene3D" id="1.25.40.10">
    <property type="entry name" value="Tetratricopeptide repeat domain"/>
    <property type="match status" value="1"/>
</dbReference>
<dbReference type="InterPro" id="IPR011717">
    <property type="entry name" value="TPR-4"/>
</dbReference>
<dbReference type="SUPFAM" id="SSF48452">
    <property type="entry name" value="TPR-like"/>
    <property type="match status" value="1"/>
</dbReference>
<keyword evidence="1" id="KW-0677">Repeat</keyword>
<evidence type="ECO:0000256" key="2">
    <source>
        <dbReference type="ARBA" id="ARBA00022803"/>
    </source>
</evidence>
<dbReference type="Pfam" id="PF13432">
    <property type="entry name" value="TPR_16"/>
    <property type="match status" value="1"/>
</dbReference>